<organism evidence="5 6">
    <name type="scientific">Elysia marginata</name>
    <dbReference type="NCBI Taxonomy" id="1093978"/>
    <lineage>
        <taxon>Eukaryota</taxon>
        <taxon>Metazoa</taxon>
        <taxon>Spiralia</taxon>
        <taxon>Lophotrochozoa</taxon>
        <taxon>Mollusca</taxon>
        <taxon>Gastropoda</taxon>
        <taxon>Heterobranchia</taxon>
        <taxon>Euthyneura</taxon>
        <taxon>Panpulmonata</taxon>
        <taxon>Sacoglossa</taxon>
        <taxon>Placobranchoidea</taxon>
        <taxon>Plakobranchidae</taxon>
        <taxon>Elysia</taxon>
    </lineage>
</organism>
<dbReference type="Proteomes" id="UP000762676">
    <property type="component" value="Unassembled WGS sequence"/>
</dbReference>
<name>A0AAV4HJ29_9GAST</name>
<dbReference type="CDD" id="cd00041">
    <property type="entry name" value="CUB"/>
    <property type="match status" value="1"/>
</dbReference>
<feature type="domain" description="CUB" evidence="4">
    <location>
        <begin position="26"/>
        <end position="137"/>
    </location>
</feature>
<dbReference type="FunFam" id="2.60.120.290:FF:000013">
    <property type="entry name" value="Membrane frizzled-related protein"/>
    <property type="match status" value="1"/>
</dbReference>
<dbReference type="Pfam" id="PF00431">
    <property type="entry name" value="CUB"/>
    <property type="match status" value="1"/>
</dbReference>
<protein>
    <submittedName>
        <fullName evidence="5">Tolloid-like protein 1</fullName>
    </submittedName>
</protein>
<proteinExistence type="predicted"/>
<comment type="caution">
    <text evidence="5">The sequence shown here is derived from an EMBL/GenBank/DDBJ whole genome shotgun (WGS) entry which is preliminary data.</text>
</comment>
<dbReference type="Gene3D" id="2.60.120.290">
    <property type="entry name" value="Spermadhesin, CUB domain"/>
    <property type="match status" value="1"/>
</dbReference>
<dbReference type="EMBL" id="BMAT01002043">
    <property type="protein sequence ID" value="GFR97871.1"/>
    <property type="molecule type" value="Genomic_DNA"/>
</dbReference>
<keyword evidence="2" id="KW-1015">Disulfide bond</keyword>
<evidence type="ECO:0000256" key="2">
    <source>
        <dbReference type="ARBA" id="ARBA00023157"/>
    </source>
</evidence>
<evidence type="ECO:0000313" key="6">
    <source>
        <dbReference type="Proteomes" id="UP000762676"/>
    </source>
</evidence>
<reference evidence="5 6" key="1">
    <citation type="journal article" date="2021" name="Elife">
        <title>Chloroplast acquisition without the gene transfer in kleptoplastic sea slugs, Plakobranchus ocellatus.</title>
        <authorList>
            <person name="Maeda T."/>
            <person name="Takahashi S."/>
            <person name="Yoshida T."/>
            <person name="Shimamura S."/>
            <person name="Takaki Y."/>
            <person name="Nagai Y."/>
            <person name="Toyoda A."/>
            <person name="Suzuki Y."/>
            <person name="Arimoto A."/>
            <person name="Ishii H."/>
            <person name="Satoh N."/>
            <person name="Nishiyama T."/>
            <person name="Hasebe M."/>
            <person name="Maruyama T."/>
            <person name="Minagawa J."/>
            <person name="Obokata J."/>
            <person name="Shigenobu S."/>
        </authorList>
    </citation>
    <scope>NUCLEOTIDE SEQUENCE [LARGE SCALE GENOMIC DNA]</scope>
</reference>
<gene>
    <name evidence="5" type="ORF">ElyMa_001004800</name>
</gene>
<accession>A0AAV4HJ29</accession>
<evidence type="ECO:0000256" key="1">
    <source>
        <dbReference type="ARBA" id="ARBA00022737"/>
    </source>
</evidence>
<dbReference type="PANTHER" id="PTHR24251">
    <property type="entry name" value="OVOCHYMASE-RELATED"/>
    <property type="match status" value="1"/>
</dbReference>
<sequence>MFIKFRSDSRYTRQGFEAQWSTSQGCYQNLTGNQGTLQSPNYPNYYYFGADCVWKITTDPGTHVRLTFSAMSIYRTSGCTSDSVVIGDGNNSTNILGRVCGYEVPVPFIATGNVMTVEFSSRASSTRRGFQARWSTNQGLDSFTNPLPLHIFVKI</sequence>
<keyword evidence="6" id="KW-1185">Reference proteome</keyword>
<dbReference type="InterPro" id="IPR000859">
    <property type="entry name" value="CUB_dom"/>
</dbReference>
<dbReference type="InterPro" id="IPR035914">
    <property type="entry name" value="Sperma_CUB_dom_sf"/>
</dbReference>
<dbReference type="SMART" id="SM00042">
    <property type="entry name" value="CUB"/>
    <property type="match status" value="1"/>
</dbReference>
<evidence type="ECO:0000259" key="4">
    <source>
        <dbReference type="PROSITE" id="PS01180"/>
    </source>
</evidence>
<dbReference type="SUPFAM" id="SSF49854">
    <property type="entry name" value="Spermadhesin, CUB domain"/>
    <property type="match status" value="1"/>
</dbReference>
<evidence type="ECO:0000256" key="3">
    <source>
        <dbReference type="PROSITE-ProRule" id="PRU00059"/>
    </source>
</evidence>
<dbReference type="PROSITE" id="PS01180">
    <property type="entry name" value="CUB"/>
    <property type="match status" value="1"/>
</dbReference>
<dbReference type="AlphaFoldDB" id="A0AAV4HJ29"/>
<comment type="caution">
    <text evidence="3">Lacks conserved residue(s) required for the propagation of feature annotation.</text>
</comment>
<evidence type="ECO:0000313" key="5">
    <source>
        <dbReference type="EMBL" id="GFR97871.1"/>
    </source>
</evidence>
<keyword evidence="1" id="KW-0677">Repeat</keyword>